<dbReference type="InterPro" id="IPR016193">
    <property type="entry name" value="Cytidine_deaminase-like"/>
</dbReference>
<evidence type="ECO:0000256" key="3">
    <source>
        <dbReference type="HAMAP-Rule" id="MF_00187"/>
    </source>
</evidence>
<name>A0ABU2C149_9ACTN</name>
<dbReference type="SUPFAM" id="SSF53927">
    <property type="entry name" value="Cytidine deaminase-like"/>
    <property type="match status" value="1"/>
</dbReference>
<evidence type="ECO:0000313" key="4">
    <source>
        <dbReference type="EMBL" id="MDR7364314.1"/>
    </source>
</evidence>
<sequence length="292" mass="30825">MSTSGIRPRRPGRVARLRVQEHLTDGTRRHEDEVATEEPLEVRLAWPGRPAERVAVTMRTPGHDFELAAGLLHAEGVLVPGHVDTIAYCTDETLAPEEELNVVTVHLDSPPPRSPMARRGTLTAASSACGVCGAESVRDVLDLAVCGHDAPGGDAVAVSPAVVRRLPEALRASQGLFDRTGGVHAAGLFAVDGATVVVREDVGRHNAVDKVVGHRLLAGVDPRTHPDAVLCVSGRLGFEVVQKAVAARIPVVVAVGAPTSLAVRLAREAGQTLVGFTRDERFVAYAGAHRLV</sequence>
<evidence type="ECO:0000313" key="5">
    <source>
        <dbReference type="Proteomes" id="UP001183648"/>
    </source>
</evidence>
<dbReference type="Proteomes" id="UP001183648">
    <property type="component" value="Unassembled WGS sequence"/>
</dbReference>
<evidence type="ECO:0000256" key="1">
    <source>
        <dbReference type="ARBA" id="ARBA00022490"/>
    </source>
</evidence>
<comment type="similarity">
    <text evidence="3">Belongs to the FdhD family.</text>
</comment>
<dbReference type="PIRSF" id="PIRSF015626">
    <property type="entry name" value="FdhD"/>
    <property type="match status" value="1"/>
</dbReference>
<dbReference type="EMBL" id="JAVDYG010000001">
    <property type="protein sequence ID" value="MDR7364314.1"/>
    <property type="molecule type" value="Genomic_DNA"/>
</dbReference>
<keyword evidence="5" id="KW-1185">Reference proteome</keyword>
<feature type="active site" description="Cysteine persulfide intermediate" evidence="3">
    <location>
        <position position="129"/>
    </location>
</feature>
<reference evidence="4 5" key="1">
    <citation type="submission" date="2023-07" db="EMBL/GenBank/DDBJ databases">
        <title>Sequencing the genomes of 1000 actinobacteria strains.</title>
        <authorList>
            <person name="Klenk H.-P."/>
        </authorList>
    </citation>
    <scope>NUCLEOTIDE SEQUENCE [LARGE SCALE GENOMIC DNA]</scope>
    <source>
        <strain evidence="4 5">DSM 19426</strain>
    </source>
</reference>
<evidence type="ECO:0000256" key="2">
    <source>
        <dbReference type="ARBA" id="ARBA00023150"/>
    </source>
</evidence>
<dbReference type="InterPro" id="IPR003786">
    <property type="entry name" value="FdhD"/>
</dbReference>
<comment type="subcellular location">
    <subcellularLocation>
        <location evidence="3">Cytoplasm</location>
    </subcellularLocation>
</comment>
<feature type="binding site" evidence="3">
    <location>
        <begin position="276"/>
        <end position="281"/>
    </location>
    <ligand>
        <name>Mo-bis(molybdopterin guanine dinucleotide)</name>
        <dbReference type="ChEBI" id="CHEBI:60539"/>
    </ligand>
</feature>
<accession>A0ABU2C149</accession>
<keyword evidence="2 3" id="KW-0501">Molybdenum cofactor biosynthesis</keyword>
<dbReference type="PANTHER" id="PTHR30592">
    <property type="entry name" value="FORMATE DEHYDROGENASE"/>
    <property type="match status" value="1"/>
</dbReference>
<proteinExistence type="inferred from homology"/>
<keyword evidence="1 3" id="KW-0963">Cytoplasm</keyword>
<organism evidence="4 5">
    <name type="scientific">Nocardioides marmoribigeumensis</name>
    <dbReference type="NCBI Taxonomy" id="433649"/>
    <lineage>
        <taxon>Bacteria</taxon>
        <taxon>Bacillati</taxon>
        <taxon>Actinomycetota</taxon>
        <taxon>Actinomycetes</taxon>
        <taxon>Propionibacteriales</taxon>
        <taxon>Nocardioidaceae</taxon>
        <taxon>Nocardioides</taxon>
    </lineage>
</organism>
<dbReference type="Pfam" id="PF02634">
    <property type="entry name" value="FdhD-NarQ"/>
    <property type="match status" value="1"/>
</dbReference>
<comment type="caution">
    <text evidence="4">The sequence shown here is derived from an EMBL/GenBank/DDBJ whole genome shotgun (WGS) entry which is preliminary data.</text>
</comment>
<comment type="function">
    <text evidence="3">Required for formate dehydrogenase (FDH) activity. Acts as a sulfur carrier protein that transfers sulfur from IscS to the molybdenum cofactor prior to its insertion into FDH.</text>
</comment>
<gene>
    <name evidence="3" type="primary">fdhD</name>
    <name evidence="4" type="ORF">J2S63_003867</name>
</gene>
<dbReference type="Gene3D" id="3.10.20.10">
    <property type="match status" value="1"/>
</dbReference>
<protein>
    <recommendedName>
        <fullName evidence="3">Sulfur carrier protein FdhD</fullName>
    </recommendedName>
</protein>
<dbReference type="RefSeq" id="WP_310305846.1">
    <property type="nucleotide sequence ID" value="NZ_BAAAPS010000005.1"/>
</dbReference>
<dbReference type="PANTHER" id="PTHR30592:SF1">
    <property type="entry name" value="SULFUR CARRIER PROTEIN FDHD"/>
    <property type="match status" value="1"/>
</dbReference>
<dbReference type="HAMAP" id="MF_00187">
    <property type="entry name" value="FdhD"/>
    <property type="match status" value="1"/>
</dbReference>
<dbReference type="Gene3D" id="3.40.140.10">
    <property type="entry name" value="Cytidine Deaminase, domain 2"/>
    <property type="match status" value="1"/>
</dbReference>